<evidence type="ECO:0000259" key="1">
    <source>
        <dbReference type="Pfam" id="PF09162"/>
    </source>
</evidence>
<dbReference type="Gene3D" id="3.30.70.330">
    <property type="match status" value="1"/>
</dbReference>
<dbReference type="InterPro" id="IPR035979">
    <property type="entry name" value="RBD_domain_sf"/>
</dbReference>
<evidence type="ECO:0000313" key="2">
    <source>
        <dbReference type="EMBL" id="KAK9294276.1"/>
    </source>
</evidence>
<proteinExistence type="predicted"/>
<dbReference type="GO" id="GO:0003723">
    <property type="term" value="F:RNA binding"/>
    <property type="evidence" value="ECO:0007669"/>
    <property type="project" value="InterPro"/>
</dbReference>
<dbReference type="Pfam" id="PF09162">
    <property type="entry name" value="Tap-RNA_bind"/>
    <property type="match status" value="1"/>
</dbReference>
<dbReference type="Proteomes" id="UP001432146">
    <property type="component" value="Unassembled WGS sequence"/>
</dbReference>
<dbReference type="InterPro" id="IPR012677">
    <property type="entry name" value="Nucleotide-bd_a/b_plait_sf"/>
</dbReference>
<accession>A0AAW0Z9W7</accession>
<comment type="caution">
    <text evidence="2">The sequence shown here is derived from an EMBL/GenBank/DDBJ whole genome shotgun (WGS) entry which is preliminary data.</text>
</comment>
<protein>
    <recommendedName>
        <fullName evidence="1">Nuclear RNA export factor Tap RNA-binding domain-containing protein</fullName>
    </recommendedName>
</protein>
<dbReference type="InterPro" id="IPR015245">
    <property type="entry name" value="Tap_RNA-bd"/>
</dbReference>
<name>A0AAW0Z9W7_9HYME</name>
<dbReference type="SUPFAM" id="SSF54928">
    <property type="entry name" value="RNA-binding domain, RBD"/>
    <property type="match status" value="1"/>
</dbReference>
<evidence type="ECO:0000313" key="3">
    <source>
        <dbReference type="Proteomes" id="UP001432146"/>
    </source>
</evidence>
<organism evidence="2 3">
    <name type="scientific">Tetragonisca angustula</name>
    <dbReference type="NCBI Taxonomy" id="166442"/>
    <lineage>
        <taxon>Eukaryota</taxon>
        <taxon>Metazoa</taxon>
        <taxon>Ecdysozoa</taxon>
        <taxon>Arthropoda</taxon>
        <taxon>Hexapoda</taxon>
        <taxon>Insecta</taxon>
        <taxon>Pterygota</taxon>
        <taxon>Neoptera</taxon>
        <taxon>Endopterygota</taxon>
        <taxon>Hymenoptera</taxon>
        <taxon>Apocrita</taxon>
        <taxon>Aculeata</taxon>
        <taxon>Apoidea</taxon>
        <taxon>Anthophila</taxon>
        <taxon>Apidae</taxon>
        <taxon>Tetragonisca</taxon>
    </lineage>
</organism>
<sequence>MPKLSCKMLCCYDDRNGRSGSFKYKQYYCHDDRVSRNSSNSYHSITSKLSFKTQARRARDVPRYLAREHINNNIRIAENSNNSGQAILTERNKGTQPGRNGRVSVPKLKQLPLEESMWYKVTILHGNKYEKGYIINNLLHYIAQETFVPMMYNIMCIEMKSTFTWMIIK</sequence>
<dbReference type="AlphaFoldDB" id="A0AAW0Z9W7"/>
<dbReference type="EMBL" id="JAWNGG020000334">
    <property type="protein sequence ID" value="KAK9294276.1"/>
    <property type="molecule type" value="Genomic_DNA"/>
</dbReference>
<feature type="domain" description="Nuclear RNA export factor Tap RNA-binding" evidence="1">
    <location>
        <begin position="118"/>
        <end position="155"/>
    </location>
</feature>
<reference evidence="2 3" key="1">
    <citation type="submission" date="2024-05" db="EMBL/GenBank/DDBJ databases">
        <title>The nuclear and mitochondrial genome assemblies of Tetragonisca angustula (Apidae: Meliponini), a tiny yet remarkable pollinator in the Neotropics.</title>
        <authorList>
            <person name="Ferrari R."/>
            <person name="Ricardo P.C."/>
            <person name="Dias F.C."/>
            <person name="Araujo N.S."/>
            <person name="Soares D.O."/>
            <person name="Zhou Q.-S."/>
            <person name="Zhu C.-D."/>
            <person name="Coutinho L."/>
            <person name="Airas M.C."/>
            <person name="Batista T.M."/>
        </authorList>
    </citation>
    <scope>NUCLEOTIDE SEQUENCE [LARGE SCALE GENOMIC DNA]</scope>
    <source>
        <strain evidence="2">ASF017062</strain>
        <tissue evidence="2">Abdomen</tissue>
    </source>
</reference>
<keyword evidence="3" id="KW-1185">Reference proteome</keyword>
<gene>
    <name evidence="2" type="ORF">QLX08_011059</name>
</gene>
<dbReference type="GO" id="GO:0006406">
    <property type="term" value="P:mRNA export from nucleus"/>
    <property type="evidence" value="ECO:0007669"/>
    <property type="project" value="InterPro"/>
</dbReference>
<dbReference type="GO" id="GO:0005737">
    <property type="term" value="C:cytoplasm"/>
    <property type="evidence" value="ECO:0007669"/>
    <property type="project" value="InterPro"/>
</dbReference>